<dbReference type="Pfam" id="PF04749">
    <property type="entry name" value="PLAC8"/>
    <property type="match status" value="1"/>
</dbReference>
<evidence type="ECO:0000256" key="1">
    <source>
        <dbReference type="SAM" id="Phobius"/>
    </source>
</evidence>
<dbReference type="PANTHER" id="PTHR15907">
    <property type="entry name" value="DUF614 FAMILY PROTEIN-RELATED"/>
    <property type="match status" value="1"/>
</dbReference>
<keyword evidence="1" id="KW-1133">Transmembrane helix</keyword>
<gene>
    <name evidence="2" type="ORF">DUNSADRAFT_11266</name>
</gene>
<feature type="transmembrane region" description="Helical" evidence="1">
    <location>
        <begin position="13"/>
        <end position="32"/>
    </location>
</feature>
<sequence length="88" mass="9620">MLLNKQGKSNFDAIIGGILMACLEPCACFFAGPNRKEIRGKYGLENQPCDDCAVHFLGCCTPCAICQEWREIEYQSSDFASATPPPGK</sequence>
<keyword evidence="1" id="KW-0472">Membrane</keyword>
<dbReference type="InterPro" id="IPR006461">
    <property type="entry name" value="PLAC_motif_containing"/>
</dbReference>
<keyword evidence="3" id="KW-1185">Reference proteome</keyword>
<accession>A0ABQ7GDR2</accession>
<proteinExistence type="predicted"/>
<dbReference type="Proteomes" id="UP000815325">
    <property type="component" value="Unassembled WGS sequence"/>
</dbReference>
<organism evidence="2 3">
    <name type="scientific">Dunaliella salina</name>
    <name type="common">Green alga</name>
    <name type="synonym">Protococcus salinus</name>
    <dbReference type="NCBI Taxonomy" id="3046"/>
    <lineage>
        <taxon>Eukaryota</taxon>
        <taxon>Viridiplantae</taxon>
        <taxon>Chlorophyta</taxon>
        <taxon>core chlorophytes</taxon>
        <taxon>Chlorophyceae</taxon>
        <taxon>CS clade</taxon>
        <taxon>Chlamydomonadales</taxon>
        <taxon>Dunaliellaceae</taxon>
        <taxon>Dunaliella</taxon>
    </lineage>
</organism>
<protein>
    <submittedName>
        <fullName evidence="2">Uncharacterized protein</fullName>
    </submittedName>
</protein>
<evidence type="ECO:0000313" key="2">
    <source>
        <dbReference type="EMBL" id="KAF5832747.1"/>
    </source>
</evidence>
<comment type="caution">
    <text evidence="2">The sequence shown here is derived from an EMBL/GenBank/DDBJ whole genome shotgun (WGS) entry which is preliminary data.</text>
</comment>
<reference evidence="2" key="1">
    <citation type="submission" date="2017-08" db="EMBL/GenBank/DDBJ databases">
        <authorList>
            <person name="Polle J.E."/>
            <person name="Barry K."/>
            <person name="Cushman J."/>
            <person name="Schmutz J."/>
            <person name="Tran D."/>
            <person name="Hathwaick L.T."/>
            <person name="Yim W.C."/>
            <person name="Jenkins J."/>
            <person name="Mckie-Krisberg Z.M."/>
            <person name="Prochnik S."/>
            <person name="Lindquist E."/>
            <person name="Dockter R.B."/>
            <person name="Adam C."/>
            <person name="Molina H."/>
            <person name="Bunkerborg J."/>
            <person name="Jin E."/>
            <person name="Buchheim M."/>
            <person name="Magnuson J."/>
        </authorList>
    </citation>
    <scope>NUCLEOTIDE SEQUENCE</scope>
    <source>
        <strain evidence="2">CCAP 19/18</strain>
    </source>
</reference>
<name>A0ABQ7GDR2_DUNSA</name>
<dbReference type="EMBL" id="MU069852">
    <property type="protein sequence ID" value="KAF5832747.1"/>
    <property type="molecule type" value="Genomic_DNA"/>
</dbReference>
<keyword evidence="1" id="KW-0812">Transmembrane</keyword>
<dbReference type="NCBIfam" id="TIGR01571">
    <property type="entry name" value="A_thal_Cys_rich"/>
    <property type="match status" value="1"/>
</dbReference>
<evidence type="ECO:0000313" key="3">
    <source>
        <dbReference type="Proteomes" id="UP000815325"/>
    </source>
</evidence>